<keyword evidence="5" id="KW-0067">ATP-binding</keyword>
<evidence type="ECO:0000256" key="5">
    <source>
        <dbReference type="ARBA" id="ARBA00022840"/>
    </source>
</evidence>
<feature type="region of interest" description="Disordered" evidence="6">
    <location>
        <begin position="500"/>
        <end position="550"/>
    </location>
</feature>
<name>A0A0S6VYH9_9BACT</name>
<dbReference type="Pfam" id="PF00069">
    <property type="entry name" value="Pkinase"/>
    <property type="match status" value="1"/>
</dbReference>
<dbReference type="SUPFAM" id="SSF49879">
    <property type="entry name" value="SMAD/FHA domain"/>
    <property type="match status" value="1"/>
</dbReference>
<accession>A0A0S6VYH9</accession>
<dbReference type="STRING" id="1499966.U14_01223"/>
<feature type="domain" description="FHA" evidence="7">
    <location>
        <begin position="28"/>
        <end position="78"/>
    </location>
</feature>
<evidence type="ECO:0000313" key="10">
    <source>
        <dbReference type="Proteomes" id="UP000030700"/>
    </source>
</evidence>
<sequence>MGEMRIEISIIAGPAKGQHFIFEKPDRFLFGRALDARVSLPNDPYVSRQHFLLEVSPPECKVTDLNSKNGTFVNGVRYGGRKPAGKDVKQAPPGVHDVALRDGDKITVGDTEMLVMIALPSPSDDRDRTVSFVSSAKVEQEQGANPLGMLGQLLQNAAKKKHVESPIAPLPKVDNGMPQIPGYRIERMIDRGGMGMVYKGTDLRQDKPVAIKIMLPQMATNPDNIKSFQREIDVTRQLKHQNIVELFDHGKSESLFYFVLEYVNGMNLYQFLMSRNGKIPLESAASIMLDTLDGLAYAHYVTIVSEIAGGVSQTYTGIVHRDLKPQNILLGFTPKGVETKISDFGISKSFESAGFTNITKPGEVLGTPMYWPREQITHYKYLNPATDVFSIAAVFYEMLTGKWVRDGFESLFERCKRQKRLAAISDYMTVIIGNPAIPIQQRNPEIPDPVAAVIDRALKEAEVPYDERKMREALSELRYPDAKAFREALAQALEASGLSERRIRDAQQRMSRNPEEQEEPEEVSQDAPKQEEKPPIPRPDTPINEAAPPSEGSIFYSIMPLESDRKDIALLVLDLEGSSEYLREVGDTYFSNTVGKMYNRVKKHEAAKDLLFLKSTGGGFLAVFTTAASALALAKSFLDSPVRADIHVRMALHWGLAKVAPDGDVLGVEVHRAFRIQNVQMPEQVDDAYDGAPIPFSDRIVITADCLQRLEKPEQAKFRHAGRYKLKGFEETSDIWVLQK</sequence>
<dbReference type="Pfam" id="PF00498">
    <property type="entry name" value="FHA"/>
    <property type="match status" value="1"/>
</dbReference>
<gene>
    <name evidence="9" type="ORF">U14_01223</name>
</gene>
<dbReference type="CDD" id="cd14014">
    <property type="entry name" value="STKc_PknB_like"/>
    <property type="match status" value="1"/>
</dbReference>
<protein>
    <submittedName>
        <fullName evidence="9">Serine/threonine protein kinase with FHA domain</fullName>
    </submittedName>
</protein>
<feature type="compositionally biased region" description="Basic and acidic residues" evidence="6">
    <location>
        <begin position="500"/>
        <end position="515"/>
    </location>
</feature>
<dbReference type="PANTHER" id="PTHR43289:SF6">
    <property type="entry name" value="SERINE_THREONINE-PROTEIN KINASE NEKL-3"/>
    <property type="match status" value="1"/>
</dbReference>
<dbReference type="InterPro" id="IPR008984">
    <property type="entry name" value="SMAD_FHA_dom_sf"/>
</dbReference>
<dbReference type="EMBL" id="DF820455">
    <property type="protein sequence ID" value="GAK49998.1"/>
    <property type="molecule type" value="Genomic_DNA"/>
</dbReference>
<keyword evidence="4 9" id="KW-0418">Kinase</keyword>
<dbReference type="PROSITE" id="PS50006">
    <property type="entry name" value="FHA_DOMAIN"/>
    <property type="match status" value="1"/>
</dbReference>
<dbReference type="PROSITE" id="PS50011">
    <property type="entry name" value="PROTEIN_KINASE_DOM"/>
    <property type="match status" value="1"/>
</dbReference>
<evidence type="ECO:0000256" key="6">
    <source>
        <dbReference type="SAM" id="MobiDB-lite"/>
    </source>
</evidence>
<dbReference type="SMART" id="SM00220">
    <property type="entry name" value="S_TKc"/>
    <property type="match status" value="1"/>
</dbReference>
<evidence type="ECO:0000256" key="2">
    <source>
        <dbReference type="ARBA" id="ARBA00022679"/>
    </source>
</evidence>
<dbReference type="InterPro" id="IPR011009">
    <property type="entry name" value="Kinase-like_dom_sf"/>
</dbReference>
<dbReference type="GO" id="GO:0005524">
    <property type="term" value="F:ATP binding"/>
    <property type="evidence" value="ECO:0007669"/>
    <property type="project" value="UniProtKB-KW"/>
</dbReference>
<dbReference type="PROSITE" id="PS00108">
    <property type="entry name" value="PROTEIN_KINASE_ST"/>
    <property type="match status" value="1"/>
</dbReference>
<feature type="domain" description="Protein kinase" evidence="8">
    <location>
        <begin position="183"/>
        <end position="486"/>
    </location>
</feature>
<dbReference type="InterPro" id="IPR000719">
    <property type="entry name" value="Prot_kinase_dom"/>
</dbReference>
<evidence type="ECO:0000256" key="4">
    <source>
        <dbReference type="ARBA" id="ARBA00022777"/>
    </source>
</evidence>
<organism evidence="9">
    <name type="scientific">Candidatus Moduliflexus flocculans</name>
    <dbReference type="NCBI Taxonomy" id="1499966"/>
    <lineage>
        <taxon>Bacteria</taxon>
        <taxon>Candidatus Moduliflexota</taxon>
        <taxon>Candidatus Moduliflexia</taxon>
        <taxon>Candidatus Moduliflexales</taxon>
        <taxon>Candidatus Moduliflexaceae</taxon>
    </lineage>
</organism>
<dbReference type="SUPFAM" id="SSF55073">
    <property type="entry name" value="Nucleotide cyclase"/>
    <property type="match status" value="1"/>
</dbReference>
<reference evidence="9" key="1">
    <citation type="journal article" date="2015" name="PeerJ">
        <title>First genomic representation of candidate bacterial phylum KSB3 points to enhanced environmental sensing as a trigger of wastewater bulking.</title>
        <authorList>
            <person name="Sekiguchi Y."/>
            <person name="Ohashi A."/>
            <person name="Parks D.H."/>
            <person name="Yamauchi T."/>
            <person name="Tyson G.W."/>
            <person name="Hugenholtz P."/>
        </authorList>
    </citation>
    <scope>NUCLEOTIDE SEQUENCE [LARGE SCALE GENOMIC DNA]</scope>
</reference>
<dbReference type="Gene3D" id="1.10.510.10">
    <property type="entry name" value="Transferase(Phosphotransferase) domain 1"/>
    <property type="match status" value="1"/>
</dbReference>
<dbReference type="GO" id="GO:0016020">
    <property type="term" value="C:membrane"/>
    <property type="evidence" value="ECO:0007669"/>
    <property type="project" value="UniProtKB-SubCell"/>
</dbReference>
<dbReference type="Gene3D" id="3.30.70.1230">
    <property type="entry name" value="Nucleotide cyclase"/>
    <property type="match status" value="1"/>
</dbReference>
<keyword evidence="2" id="KW-0808">Transferase</keyword>
<evidence type="ECO:0000256" key="3">
    <source>
        <dbReference type="ARBA" id="ARBA00022741"/>
    </source>
</evidence>
<evidence type="ECO:0000259" key="7">
    <source>
        <dbReference type="PROSITE" id="PS50006"/>
    </source>
</evidence>
<dbReference type="Gene3D" id="2.60.200.20">
    <property type="match status" value="1"/>
</dbReference>
<dbReference type="PANTHER" id="PTHR43289">
    <property type="entry name" value="MITOGEN-ACTIVATED PROTEIN KINASE KINASE KINASE 20-RELATED"/>
    <property type="match status" value="1"/>
</dbReference>
<dbReference type="AlphaFoldDB" id="A0A0S6VYH9"/>
<dbReference type="InterPro" id="IPR008271">
    <property type="entry name" value="Ser/Thr_kinase_AS"/>
</dbReference>
<evidence type="ECO:0000313" key="9">
    <source>
        <dbReference type="EMBL" id="GAK49998.1"/>
    </source>
</evidence>
<comment type="subcellular location">
    <subcellularLocation>
        <location evidence="1">Membrane</location>
        <topology evidence="1">Single-pass membrane protein</topology>
    </subcellularLocation>
</comment>
<dbReference type="InterPro" id="IPR029787">
    <property type="entry name" value="Nucleotide_cyclase"/>
</dbReference>
<dbReference type="Proteomes" id="UP000030700">
    <property type="component" value="Unassembled WGS sequence"/>
</dbReference>
<dbReference type="Gene3D" id="3.30.200.20">
    <property type="entry name" value="Phosphorylase Kinase, domain 1"/>
    <property type="match status" value="1"/>
</dbReference>
<dbReference type="InterPro" id="IPR000253">
    <property type="entry name" value="FHA_dom"/>
</dbReference>
<dbReference type="CDD" id="cd00060">
    <property type="entry name" value="FHA"/>
    <property type="match status" value="1"/>
</dbReference>
<dbReference type="HOGENOM" id="CLU_410881_0_0_0"/>
<evidence type="ECO:0000259" key="8">
    <source>
        <dbReference type="PROSITE" id="PS50011"/>
    </source>
</evidence>
<dbReference type="GO" id="GO:0004674">
    <property type="term" value="F:protein serine/threonine kinase activity"/>
    <property type="evidence" value="ECO:0007669"/>
    <property type="project" value="UniProtKB-KW"/>
</dbReference>
<keyword evidence="3" id="KW-0547">Nucleotide-binding</keyword>
<dbReference type="SMART" id="SM00240">
    <property type="entry name" value="FHA"/>
    <property type="match status" value="1"/>
</dbReference>
<keyword evidence="10" id="KW-1185">Reference proteome</keyword>
<evidence type="ECO:0000256" key="1">
    <source>
        <dbReference type="ARBA" id="ARBA00004167"/>
    </source>
</evidence>
<proteinExistence type="predicted"/>
<keyword evidence="9" id="KW-0723">Serine/threonine-protein kinase</keyword>
<dbReference type="SUPFAM" id="SSF56112">
    <property type="entry name" value="Protein kinase-like (PK-like)"/>
    <property type="match status" value="1"/>
</dbReference>